<proteinExistence type="predicted"/>
<dbReference type="PANTHER" id="PTHR43228">
    <property type="entry name" value="TWO-COMPONENT RESPONSE REGULATOR"/>
    <property type="match status" value="1"/>
</dbReference>
<dbReference type="Proteomes" id="UP000636888">
    <property type="component" value="Unassembled WGS sequence"/>
</dbReference>
<reference evidence="3" key="1">
    <citation type="submission" date="2020-12" db="EMBL/GenBank/DDBJ databases">
        <title>Geomonas sp. Red875, isolated from river sediment.</title>
        <authorList>
            <person name="Xu Z."/>
            <person name="Zhang Z."/>
            <person name="Masuda Y."/>
            <person name="Itoh H."/>
            <person name="Senoo K."/>
        </authorList>
    </citation>
    <scope>NUCLEOTIDE SEQUENCE</scope>
    <source>
        <strain evidence="3">Red875</strain>
    </source>
</reference>
<evidence type="ECO:0000256" key="1">
    <source>
        <dbReference type="PROSITE-ProRule" id="PRU00169"/>
    </source>
</evidence>
<gene>
    <name evidence="3" type="ORF">JFN93_11905</name>
</gene>
<feature type="domain" description="Response regulatory" evidence="2">
    <location>
        <begin position="2"/>
        <end position="129"/>
    </location>
</feature>
<dbReference type="RefSeq" id="WP_199384310.1">
    <property type="nucleotide sequence ID" value="NZ_JAEMHM010000009.1"/>
</dbReference>
<accession>A0A8J7JLV1</accession>
<dbReference type="GO" id="GO:0000160">
    <property type="term" value="P:phosphorelay signal transduction system"/>
    <property type="evidence" value="ECO:0007669"/>
    <property type="project" value="InterPro"/>
</dbReference>
<dbReference type="PANTHER" id="PTHR43228:SF1">
    <property type="entry name" value="TWO-COMPONENT RESPONSE REGULATOR ARR22"/>
    <property type="match status" value="1"/>
</dbReference>
<evidence type="ECO:0000313" key="3">
    <source>
        <dbReference type="EMBL" id="MBJ6725415.1"/>
    </source>
</evidence>
<name>A0A8J7JLV1_9BACT</name>
<dbReference type="Pfam" id="PF00072">
    <property type="entry name" value="Response_reg"/>
    <property type="match status" value="1"/>
</dbReference>
<evidence type="ECO:0000313" key="4">
    <source>
        <dbReference type="Proteomes" id="UP000636888"/>
    </source>
</evidence>
<evidence type="ECO:0000259" key="2">
    <source>
        <dbReference type="PROSITE" id="PS50110"/>
    </source>
</evidence>
<feature type="modified residue" description="4-aspartylphosphate" evidence="1">
    <location>
        <position position="55"/>
    </location>
</feature>
<keyword evidence="4" id="KW-1185">Reference proteome</keyword>
<dbReference type="SUPFAM" id="SSF52172">
    <property type="entry name" value="CheY-like"/>
    <property type="match status" value="1"/>
</dbReference>
<dbReference type="SMART" id="SM00448">
    <property type="entry name" value="REC"/>
    <property type="match status" value="1"/>
</dbReference>
<dbReference type="AlphaFoldDB" id="A0A8J7JLV1"/>
<dbReference type="Gene3D" id="3.40.50.2300">
    <property type="match status" value="1"/>
</dbReference>
<comment type="caution">
    <text evidence="3">The sequence shown here is derived from an EMBL/GenBank/DDBJ whole genome shotgun (WGS) entry which is preliminary data.</text>
</comment>
<keyword evidence="1" id="KW-0597">Phosphoprotein</keyword>
<dbReference type="InterPro" id="IPR011006">
    <property type="entry name" value="CheY-like_superfamily"/>
</dbReference>
<dbReference type="PROSITE" id="PS50110">
    <property type="entry name" value="RESPONSE_REGULATORY"/>
    <property type="match status" value="1"/>
</dbReference>
<dbReference type="InterPro" id="IPR052048">
    <property type="entry name" value="ST_Response_Regulator"/>
</dbReference>
<dbReference type="EMBL" id="JAEMHM010000009">
    <property type="protein sequence ID" value="MBJ6725415.1"/>
    <property type="molecule type" value="Genomic_DNA"/>
</dbReference>
<dbReference type="InterPro" id="IPR001789">
    <property type="entry name" value="Sig_transdc_resp-reg_receiver"/>
</dbReference>
<sequence length="132" mass="14904">MKTLIVDDSFLVREILKDTLSPLGECDITVNGREAVLAFQRGLVKKEPYDLICMDVKMPEMDGNEALRQIREIERDCGIANTKEVKVIMITAVEDPKSVIDSFYNGGATSYLTKPFDDTMVMEEIEKLGLWP</sequence>
<organism evidence="3 4">
    <name type="scientific">Geomesophilobacter sediminis</name>
    <dbReference type="NCBI Taxonomy" id="2798584"/>
    <lineage>
        <taxon>Bacteria</taxon>
        <taxon>Pseudomonadati</taxon>
        <taxon>Thermodesulfobacteriota</taxon>
        <taxon>Desulfuromonadia</taxon>
        <taxon>Geobacterales</taxon>
        <taxon>Geobacteraceae</taxon>
        <taxon>Geomesophilobacter</taxon>
    </lineage>
</organism>
<protein>
    <submittedName>
        <fullName evidence="3">Response regulator</fullName>
    </submittedName>
</protein>